<dbReference type="GO" id="GO:0005737">
    <property type="term" value="C:cytoplasm"/>
    <property type="evidence" value="ECO:0007669"/>
    <property type="project" value="TreeGrafter"/>
</dbReference>
<proteinExistence type="predicted"/>
<comment type="subcellular location">
    <subcellularLocation>
        <location evidence="2">Cell junction</location>
        <location evidence="2">Focal adhesion</location>
    </subcellularLocation>
    <subcellularLocation>
        <location evidence="3">Cell membrane</location>
        <topology evidence="3">Peripheral membrane protein</topology>
        <orientation evidence="3">Cytoplasmic side</orientation>
    </subcellularLocation>
    <subcellularLocation>
        <location evidence="1">Cytoplasm</location>
        <location evidence="1">Cytoskeleton</location>
    </subcellularLocation>
</comment>
<dbReference type="GO" id="GO:0005178">
    <property type="term" value="F:integrin binding"/>
    <property type="evidence" value="ECO:0007669"/>
    <property type="project" value="TreeGrafter"/>
</dbReference>
<dbReference type="FunFam" id="1.20.120.230:FF:000003">
    <property type="entry name" value="Talin 2"/>
    <property type="match status" value="1"/>
</dbReference>
<dbReference type="SMART" id="SM01244">
    <property type="entry name" value="IRS"/>
    <property type="match status" value="1"/>
</dbReference>
<dbReference type="InterPro" id="IPR000299">
    <property type="entry name" value="FERM_domain"/>
</dbReference>
<dbReference type="InterPro" id="IPR035964">
    <property type="entry name" value="I/LWEQ_dom_sf"/>
</dbReference>
<dbReference type="CDD" id="cd17089">
    <property type="entry name" value="FERM_F0_TLN"/>
    <property type="match status" value="1"/>
</dbReference>
<name>A0AAJ7BYY2_CEPCN</name>
<dbReference type="InterPro" id="IPR035963">
    <property type="entry name" value="FERM_2"/>
</dbReference>
<feature type="coiled-coil region" evidence="10">
    <location>
        <begin position="1825"/>
        <end position="1852"/>
    </location>
</feature>
<dbReference type="FunFam" id="1.20.120.230:FF:000002">
    <property type="entry name" value="Talin 2"/>
    <property type="match status" value="1"/>
</dbReference>
<dbReference type="SUPFAM" id="SSF109880">
    <property type="entry name" value="A middle domain of Talin 1"/>
    <property type="match status" value="1"/>
</dbReference>
<dbReference type="Gene3D" id="1.20.1420.10">
    <property type="entry name" value="Talin, central domain"/>
    <property type="match status" value="6"/>
</dbReference>
<dbReference type="Gene3D" id="2.30.29.30">
    <property type="entry name" value="Pleckstrin-homology domain (PH domain)/Phosphotyrosine-binding domain (PTB)"/>
    <property type="match status" value="1"/>
</dbReference>
<evidence type="ECO:0000256" key="5">
    <source>
        <dbReference type="ARBA" id="ARBA00022490"/>
    </source>
</evidence>
<dbReference type="Pfam" id="PF21865">
    <property type="entry name" value="TLN1-like_RS"/>
    <property type="match status" value="2"/>
</dbReference>
<dbReference type="PANTHER" id="PTHR19981:SF1">
    <property type="entry name" value="RHEA, ISOFORM B"/>
    <property type="match status" value="1"/>
</dbReference>
<dbReference type="Pfam" id="PF16511">
    <property type="entry name" value="FERM_f0"/>
    <property type="match status" value="1"/>
</dbReference>
<dbReference type="SUPFAM" id="SSF47031">
    <property type="entry name" value="Second domain of FERM"/>
    <property type="match status" value="1"/>
</dbReference>
<dbReference type="Gene3D" id="1.20.120.230">
    <property type="entry name" value="Alpha-catenin/vinculin-like"/>
    <property type="match status" value="5"/>
</dbReference>
<evidence type="ECO:0000256" key="7">
    <source>
        <dbReference type="ARBA" id="ARBA00022949"/>
    </source>
</evidence>
<dbReference type="InterPro" id="IPR036723">
    <property type="entry name" value="Alpha-catenin/vinculin-like_sf"/>
</dbReference>
<dbReference type="SUPFAM" id="SSF109885">
    <property type="entry name" value="I/LWEQ domain"/>
    <property type="match status" value="3"/>
</dbReference>
<keyword evidence="6" id="KW-0597">Phosphoprotein</keyword>
<dbReference type="Pfam" id="PF21692">
    <property type="entry name" value="Talin_R4"/>
    <property type="match status" value="1"/>
</dbReference>
<dbReference type="PROSITE" id="PS50057">
    <property type="entry name" value="FERM_3"/>
    <property type="match status" value="1"/>
</dbReference>
<dbReference type="CDD" id="cd12150">
    <property type="entry name" value="talin-RS"/>
    <property type="match status" value="1"/>
</dbReference>
<dbReference type="Pfam" id="PF09141">
    <property type="entry name" value="Talin_middle"/>
    <property type="match status" value="1"/>
</dbReference>
<dbReference type="GeneID" id="107268936"/>
<evidence type="ECO:0000256" key="1">
    <source>
        <dbReference type="ARBA" id="ARBA00004245"/>
    </source>
</evidence>
<evidence type="ECO:0000256" key="6">
    <source>
        <dbReference type="ARBA" id="ARBA00022553"/>
    </source>
</evidence>
<dbReference type="GO" id="GO:0009887">
    <property type="term" value="P:animal organ morphogenesis"/>
    <property type="evidence" value="ECO:0007669"/>
    <property type="project" value="UniProtKB-ARBA"/>
</dbReference>
<dbReference type="Pfam" id="PF08913">
    <property type="entry name" value="VBS"/>
    <property type="match status" value="1"/>
</dbReference>
<evidence type="ECO:0000259" key="11">
    <source>
        <dbReference type="PROSITE" id="PS50057"/>
    </source>
</evidence>
<dbReference type="CDD" id="cd17090">
    <property type="entry name" value="FERM_F1_TLN"/>
    <property type="match status" value="1"/>
</dbReference>
<dbReference type="SUPFAM" id="SSF50729">
    <property type="entry name" value="PH domain-like"/>
    <property type="match status" value="1"/>
</dbReference>
<keyword evidence="4" id="KW-1003">Cell membrane</keyword>
<dbReference type="GO" id="GO:0005925">
    <property type="term" value="C:focal adhesion"/>
    <property type="evidence" value="ECO:0007669"/>
    <property type="project" value="UniProtKB-SubCell"/>
</dbReference>
<dbReference type="InterPro" id="IPR002404">
    <property type="entry name" value="IRS_PTB"/>
</dbReference>
<dbReference type="InterPro" id="IPR014352">
    <property type="entry name" value="FERM/acyl-CoA-bd_prot_sf"/>
</dbReference>
<protein>
    <submittedName>
        <fullName evidence="13">Talin-2 isoform X5</fullName>
    </submittedName>
</protein>
<dbReference type="Gene3D" id="1.20.80.10">
    <property type="match status" value="1"/>
</dbReference>
<evidence type="ECO:0000256" key="8">
    <source>
        <dbReference type="ARBA" id="ARBA00023136"/>
    </source>
</evidence>
<dbReference type="GO" id="GO:0030036">
    <property type="term" value="P:actin cytoskeleton organization"/>
    <property type="evidence" value="ECO:0007669"/>
    <property type="project" value="TreeGrafter"/>
</dbReference>
<dbReference type="FunFam" id="1.20.80.10:FF:000007">
    <property type="entry name" value="Talin 2"/>
    <property type="match status" value="1"/>
</dbReference>
<dbReference type="InterPro" id="IPR032425">
    <property type="entry name" value="FERM_f0"/>
</dbReference>
<dbReference type="GO" id="GO:0001726">
    <property type="term" value="C:ruffle"/>
    <property type="evidence" value="ECO:0007669"/>
    <property type="project" value="InterPro"/>
</dbReference>
<dbReference type="CTD" id="38978"/>
<dbReference type="CDD" id="cd10569">
    <property type="entry name" value="FERM_C_Talin"/>
    <property type="match status" value="1"/>
</dbReference>
<organism evidence="12 13">
    <name type="scientific">Cephus cinctus</name>
    <name type="common">Wheat stem sawfly</name>
    <dbReference type="NCBI Taxonomy" id="211228"/>
    <lineage>
        <taxon>Eukaryota</taxon>
        <taxon>Metazoa</taxon>
        <taxon>Ecdysozoa</taxon>
        <taxon>Arthropoda</taxon>
        <taxon>Hexapoda</taxon>
        <taxon>Insecta</taxon>
        <taxon>Pterygota</taxon>
        <taxon>Neoptera</taxon>
        <taxon>Endopterygota</taxon>
        <taxon>Hymenoptera</taxon>
        <taxon>Cephoidea</taxon>
        <taxon>Cephidae</taxon>
        <taxon>Cephus</taxon>
    </lineage>
</organism>
<dbReference type="InterPro" id="IPR054060">
    <property type="entry name" value="TLN1-like_RS"/>
</dbReference>
<dbReference type="GO" id="GO:0005856">
    <property type="term" value="C:cytoskeleton"/>
    <property type="evidence" value="ECO:0007669"/>
    <property type="project" value="UniProtKB-SubCell"/>
</dbReference>
<gene>
    <name evidence="13" type="primary">LOC107268936</name>
</gene>
<keyword evidence="5" id="KW-0963">Cytoplasm</keyword>
<dbReference type="InterPro" id="IPR019749">
    <property type="entry name" value="Band_41_domain"/>
</dbReference>
<evidence type="ECO:0000313" key="12">
    <source>
        <dbReference type="Proteomes" id="UP000694920"/>
    </source>
</evidence>
<dbReference type="SMART" id="SM00295">
    <property type="entry name" value="B41"/>
    <property type="match status" value="1"/>
</dbReference>
<evidence type="ECO:0000256" key="4">
    <source>
        <dbReference type="ARBA" id="ARBA00022475"/>
    </source>
</evidence>
<dbReference type="Gene3D" id="3.10.20.90">
    <property type="entry name" value="Phosphatidylinositol 3-kinase Catalytic Subunit, Chain A, domain 1"/>
    <property type="match status" value="2"/>
</dbReference>
<evidence type="ECO:0000256" key="2">
    <source>
        <dbReference type="ARBA" id="ARBA00004246"/>
    </source>
</evidence>
<dbReference type="Pfam" id="PF21896">
    <property type="entry name" value="Talin_IBS2B"/>
    <property type="match status" value="3"/>
</dbReference>
<dbReference type="Proteomes" id="UP000694920">
    <property type="component" value="Unplaced"/>
</dbReference>
<dbReference type="SUPFAM" id="SSF47220">
    <property type="entry name" value="alpha-catenin/vinculin-like"/>
    <property type="match status" value="5"/>
</dbReference>
<dbReference type="InterPro" id="IPR019747">
    <property type="entry name" value="FERM_CS"/>
</dbReference>
<dbReference type="InterPro" id="IPR049108">
    <property type="entry name" value="Talin_R4"/>
</dbReference>
<evidence type="ECO:0000256" key="3">
    <source>
        <dbReference type="ARBA" id="ARBA00004413"/>
    </source>
</evidence>
<dbReference type="FunFam" id="2.30.29.30:FF:000028">
    <property type="entry name" value="Talin 2"/>
    <property type="match status" value="1"/>
</dbReference>
<dbReference type="GO" id="GO:0005886">
    <property type="term" value="C:plasma membrane"/>
    <property type="evidence" value="ECO:0007669"/>
    <property type="project" value="UniProtKB-SubCell"/>
</dbReference>
<dbReference type="Pfam" id="PF02174">
    <property type="entry name" value="IRS"/>
    <property type="match status" value="1"/>
</dbReference>
<reference evidence="13" key="1">
    <citation type="submission" date="2025-08" db="UniProtKB">
        <authorList>
            <consortium name="RefSeq"/>
        </authorList>
    </citation>
    <scope>IDENTIFICATION</scope>
</reference>
<dbReference type="GO" id="GO:0051015">
    <property type="term" value="F:actin filament binding"/>
    <property type="evidence" value="ECO:0007669"/>
    <property type="project" value="InterPro"/>
</dbReference>
<dbReference type="InterPro" id="IPR036476">
    <property type="entry name" value="Talin_cent_sf"/>
</dbReference>
<dbReference type="FunFam" id="1.20.120.230:FF:000004">
    <property type="entry name" value="Talin 2"/>
    <property type="match status" value="1"/>
</dbReference>
<keyword evidence="7" id="KW-0965">Cell junction</keyword>
<dbReference type="RefSeq" id="XP_015597714.1">
    <property type="nucleotide sequence ID" value="XM_015742228.2"/>
</dbReference>
<dbReference type="InterPro" id="IPR054082">
    <property type="entry name" value="Talin_IBS2B"/>
</dbReference>
<dbReference type="InterPro" id="IPR019748">
    <property type="entry name" value="FERM_central"/>
</dbReference>
<dbReference type="GO" id="GO:0098609">
    <property type="term" value="P:cell-cell adhesion"/>
    <property type="evidence" value="ECO:0007669"/>
    <property type="project" value="TreeGrafter"/>
</dbReference>
<dbReference type="CDD" id="cd14473">
    <property type="entry name" value="FERM_B-lobe"/>
    <property type="match status" value="1"/>
</dbReference>
<dbReference type="InterPro" id="IPR057346">
    <property type="entry name" value="Talin1/2_VBS2"/>
</dbReference>
<keyword evidence="10" id="KW-0175">Coiled coil</keyword>
<sequence length="2209" mass="237174">MATLSLRISIPEKNATKMMQFDPNTSVYDACRIIREKLADASNMGQPKDYSLFLSDDDVKKGVWLEPGRNLDYYILRNGDQLEYRRKLRTLRVRMLDGTLKTLLVDDSQPVANLMVVICTKIGITNHDEYSLVRELVDEETENQKPGNFGTLTLKRRKDDKGERDAKMDQLRKKLKTDDEVNWIDPSKTLREQGIDESETVLLRRKFFFSDQNIDSRDPVQLSLLYVQARDAILDGTHPVTQEKACIFAGIQCQIQFGDYKEDKHKPGFLDLKEFLPQSYLKVKGIEKKIFAEHKKHVGLSELDAKVIYTKTARSLSTYGVTFFLVKEKMKGKNKLVPRLLGVTKDSVLRLDERTKEILKTWPLTTVRRWGASPNTFTLDFGDYSDQYYSVQTTEAEQILQLISGYIDIILKKQKAKDHFGIEGDEGSTMVEDSVSPLKATIMQHETSNVGKGNVEAVSVAIPAVMRAGGDGARPYGTGHMGGAQYTTVSGQVNIAHAPPMVQQTKVTSVLSEPQRALLSTITAGHEVIQTAENELSSKAQLPELGTDPASLKWIEQTIDTHKQNVGSQIAAMNAATAQVVTLTSGPADDVDHTAVGAAISTIATNLPEMTKGVRMIAALMEDENSGDRLLDAARKLCSAFSDLLKATEPETKEPFYITSTLYGQYPRQNLLNAASRVGEASHQVLTTIGEENDSNRELQDMLLALAKAVANTTAALVLKAKNIAATCEDSTTQNKVISAATQCALATSQLVACAKVVAPTLHSPACQTQLMNAVREVTKAVEGLIQVCNETCGDDNLLKELSAAAADVSRTLNDLLNHIKTATRGERAKESVQEGAVETILVATDKLFASTGDAGEMVRQARVVGQATAQLIQSIKGEAEKQTDSEQQRRLLAAAKVLADATAKMVEAARQCASSPHDAKMQDQLRQAAEELRIATTAAATPALRRKLIGRLEACAKQAASTATQCIAASSGAGHHNTNPSSQEELNAECRAMAQHIPHLVAGVKGTLAQPDNPTAQLNLINASEQFLQPGTAVVKATRAVLPTVTDQSSAMQLNTTSQHLGSSLADLRSAVTRAREACGGLELDAAEELINSLKDELGEFYRAVEAASLRPLPGETTESAALQVGITSKNVGFAMAQLLSAAKQGNENYTGSAARETASALKDLTSAVRGVAATSNQPETQKKVLMTADDVILRSLYLVKEARRALKNPDNPENEANLAAVAKDVSSSLNKCVSCLPGQRDVDNAIRSINDMSQVLNMNEFPQTNKSYGQLQYDLNNAAANLNDASSNVVSSVRSPVQLASSSEQFTNAFGDLLGVGMEMAGQTTTETRGQMVVSLKNVSMTSSKLLVTAKFVAADPNAPNAKNQLSAAARAVTDSINYLVDVCTSAAPGQIECDNAIRNIQSMRSLLDNPSEPISDASYFECLETVMEKSKNLGDGMTGIANHAKKSEYEDFSVAVRGVSSSICGLIEAAAQAAYLAGVSDPTSVAGKPGLVDQAQFLRAAQAIHTGCQSLGNPTSSHDQVVLAATKIAKHTSALCNACRLASSKTSNPVAKRHFVQSAKDVANSTASLVKEIKALDKDYSEANREKCAEATKPLLDAVDNLCTFAGSPEFASQPAKISVAARAAQEPITSAGKAMIDGSCAMVQAAKSLAVSPKDPPTWKLLANHSKSVSDSIKSLVASIRDKAPGQKECDAAIEMLSTRIRELDAAPLSEASMSSAPRKENMVQGFTDQMQSSASELREKLEPLRTAAKYEAENIGHDVNQVALYCEPLVSGAIGATLNMVHSKQQMVLLDQTKTVVESVLQLVYVTKESGGNPKAINLHNEVDETVESTKDALQELQNTLETISTSNGIVTGLIDAISRAMVRLEDHRTSTIDTVDSYVDYQTRMVEAAKEIARLGQDMSTKSSTDVTRLGPLAVDISHKYTQLARDTSGASAAASNSDVSSRLRTGVQELGRACVDIVRAAGACQMSPRDAYAQREVTEHSKNVTEKVSQVLAALQAGSRGTQACINAASTVSGIIGDLDTTIMFATAGTLHAENEGDTFADHRENILKTAKALVEDTKTLVAGAASSQEQLAVAAQNAVSTIVQLAEVVKYGAASLGSQNPEAQVMLINAVKDVASALGDLIHATKAASGKPINDPSMAHLKDSAKVLEHQLQQQCVATTDVGGSESEWFVSDQEEELIRLLSVTENNQPAQRTSDIFLLM</sequence>
<accession>A0AAJ7BYY2</accession>
<keyword evidence="8" id="KW-0472">Membrane</keyword>
<dbReference type="InterPro" id="IPR015224">
    <property type="entry name" value="Talin_cent"/>
</dbReference>
<dbReference type="GO" id="GO:0030182">
    <property type="term" value="P:neuron differentiation"/>
    <property type="evidence" value="ECO:0007669"/>
    <property type="project" value="UniProtKB-ARBA"/>
</dbReference>
<dbReference type="InterPro" id="IPR037438">
    <property type="entry name" value="Talin1/2-RS"/>
</dbReference>
<dbReference type="FunFam" id="1.20.120.230:FF:000005">
    <property type="entry name" value="Talin 1"/>
    <property type="match status" value="1"/>
</dbReference>
<dbReference type="PANTHER" id="PTHR19981">
    <property type="entry name" value="TALIN"/>
    <property type="match status" value="1"/>
</dbReference>
<dbReference type="Pfam" id="PF25177">
    <property type="entry name" value="Talin_VBS2"/>
    <property type="match status" value="1"/>
</dbReference>
<keyword evidence="12" id="KW-1185">Reference proteome</keyword>
<evidence type="ECO:0000256" key="9">
    <source>
        <dbReference type="ARBA" id="ARBA00023212"/>
    </source>
</evidence>
<evidence type="ECO:0000313" key="13">
    <source>
        <dbReference type="RefSeq" id="XP_015597714.1"/>
    </source>
</evidence>
<evidence type="ECO:0000256" key="10">
    <source>
        <dbReference type="SAM" id="Coils"/>
    </source>
</evidence>
<keyword evidence="9" id="KW-0206">Cytoskeleton</keyword>
<dbReference type="InterPro" id="IPR015009">
    <property type="entry name" value="Vinculin-bd_dom"/>
</dbReference>
<feature type="domain" description="FERM" evidence="11">
    <location>
        <begin position="89"/>
        <end position="414"/>
    </location>
</feature>
<dbReference type="PROSITE" id="PS00660">
    <property type="entry name" value="FERM_1"/>
    <property type="match status" value="1"/>
</dbReference>
<dbReference type="InterPro" id="IPR011993">
    <property type="entry name" value="PH-like_dom_sf"/>
</dbReference>
<dbReference type="GO" id="GO:0005200">
    <property type="term" value="F:structural constituent of cytoskeleton"/>
    <property type="evidence" value="ECO:0007669"/>
    <property type="project" value="InterPro"/>
</dbReference>